<evidence type="ECO:0000256" key="5">
    <source>
        <dbReference type="ARBA" id="ARBA00022989"/>
    </source>
</evidence>
<evidence type="ECO:0000256" key="6">
    <source>
        <dbReference type="ARBA" id="ARBA00023136"/>
    </source>
</evidence>
<dbReference type="GO" id="GO:0008273">
    <property type="term" value="F:calcium, potassium:sodium antiporter activity"/>
    <property type="evidence" value="ECO:0007669"/>
    <property type="project" value="TreeGrafter"/>
</dbReference>
<comment type="subcellular location">
    <subcellularLocation>
        <location evidence="1">Membrane</location>
        <topology evidence="1">Multi-pass membrane protein</topology>
    </subcellularLocation>
</comment>
<evidence type="ECO:0000313" key="11">
    <source>
        <dbReference type="Proteomes" id="UP000034680"/>
    </source>
</evidence>
<feature type="transmembrane region" description="Helical" evidence="8">
    <location>
        <begin position="76"/>
        <end position="96"/>
    </location>
</feature>
<evidence type="ECO:0000256" key="3">
    <source>
        <dbReference type="ARBA" id="ARBA00022449"/>
    </source>
</evidence>
<feature type="transmembrane region" description="Helical" evidence="8">
    <location>
        <begin position="359"/>
        <end position="376"/>
    </location>
</feature>
<dbReference type="EMBL" id="LCUC01000396">
    <property type="protein sequence ID" value="KKY31322.1"/>
    <property type="molecule type" value="Genomic_DNA"/>
</dbReference>
<gene>
    <name evidence="10" type="ORF">UCDDA912_g08730</name>
</gene>
<dbReference type="GO" id="GO:0006874">
    <property type="term" value="P:intracellular calcium ion homeostasis"/>
    <property type="evidence" value="ECO:0007669"/>
    <property type="project" value="TreeGrafter"/>
</dbReference>
<comment type="caution">
    <text evidence="10">The sequence shown here is derived from an EMBL/GenBank/DDBJ whole genome shotgun (WGS) entry which is preliminary data.</text>
</comment>
<evidence type="ECO:0000256" key="8">
    <source>
        <dbReference type="SAM" id="Phobius"/>
    </source>
</evidence>
<feature type="compositionally biased region" description="Low complexity" evidence="7">
    <location>
        <begin position="179"/>
        <end position="190"/>
    </location>
</feature>
<protein>
    <submittedName>
        <fullName evidence="10">Putative sodium calcium transporter</fullName>
    </submittedName>
</protein>
<feature type="domain" description="Sodium/calcium exchanger membrane region" evidence="9">
    <location>
        <begin position="246"/>
        <end position="403"/>
    </location>
</feature>
<feature type="transmembrane region" description="Helical" evidence="8">
    <location>
        <begin position="245"/>
        <end position="267"/>
    </location>
</feature>
<dbReference type="Gene3D" id="1.20.1420.30">
    <property type="entry name" value="NCX, central ion-binding region"/>
    <property type="match status" value="2"/>
</dbReference>
<dbReference type="PANTHER" id="PTHR10846:SF8">
    <property type="entry name" value="INNER MEMBRANE PROTEIN YRBG"/>
    <property type="match status" value="1"/>
</dbReference>
<evidence type="ECO:0000313" key="10">
    <source>
        <dbReference type="EMBL" id="KKY31322.1"/>
    </source>
</evidence>
<keyword evidence="3" id="KW-0813">Transport</keyword>
<feature type="region of interest" description="Disordered" evidence="7">
    <location>
        <begin position="169"/>
        <end position="195"/>
    </location>
</feature>
<dbReference type="Proteomes" id="UP000034680">
    <property type="component" value="Unassembled WGS sequence"/>
</dbReference>
<feature type="transmembrane region" description="Helical" evidence="8">
    <location>
        <begin position="108"/>
        <end position="127"/>
    </location>
</feature>
<dbReference type="STRING" id="1214573.A0A0G2F9G5"/>
<dbReference type="GO" id="GO:0005886">
    <property type="term" value="C:plasma membrane"/>
    <property type="evidence" value="ECO:0007669"/>
    <property type="project" value="TreeGrafter"/>
</dbReference>
<dbReference type="AlphaFoldDB" id="A0A0G2F9G5"/>
<keyword evidence="11" id="KW-1185">Reference proteome</keyword>
<organism evidence="10 11">
    <name type="scientific">Diaporthe ampelina</name>
    <dbReference type="NCBI Taxonomy" id="1214573"/>
    <lineage>
        <taxon>Eukaryota</taxon>
        <taxon>Fungi</taxon>
        <taxon>Dikarya</taxon>
        <taxon>Ascomycota</taxon>
        <taxon>Pezizomycotina</taxon>
        <taxon>Sordariomycetes</taxon>
        <taxon>Sordariomycetidae</taxon>
        <taxon>Diaporthales</taxon>
        <taxon>Diaporthaceae</taxon>
        <taxon>Diaporthe</taxon>
    </lineage>
</organism>
<evidence type="ECO:0000256" key="4">
    <source>
        <dbReference type="ARBA" id="ARBA00022692"/>
    </source>
</evidence>
<evidence type="ECO:0000256" key="7">
    <source>
        <dbReference type="SAM" id="MobiDB-lite"/>
    </source>
</evidence>
<proteinExistence type="inferred from homology"/>
<feature type="domain" description="Sodium/calcium exchanger membrane region" evidence="9">
    <location>
        <begin position="9"/>
        <end position="151"/>
    </location>
</feature>
<dbReference type="GO" id="GO:0005262">
    <property type="term" value="F:calcium channel activity"/>
    <property type="evidence" value="ECO:0007669"/>
    <property type="project" value="TreeGrafter"/>
</dbReference>
<keyword evidence="3" id="KW-0050">Antiport</keyword>
<dbReference type="Pfam" id="PF01699">
    <property type="entry name" value="Na_Ca_ex"/>
    <property type="match status" value="2"/>
</dbReference>
<keyword evidence="5 8" id="KW-1133">Transmembrane helix</keyword>
<feature type="transmembrane region" description="Helical" evidence="8">
    <location>
        <begin position="388"/>
        <end position="408"/>
    </location>
</feature>
<dbReference type="PANTHER" id="PTHR10846">
    <property type="entry name" value="SODIUM/POTASSIUM/CALCIUM EXCHANGER"/>
    <property type="match status" value="1"/>
</dbReference>
<feature type="transmembrane region" description="Helical" evidence="8">
    <location>
        <begin position="309"/>
        <end position="333"/>
    </location>
</feature>
<evidence type="ECO:0000259" key="9">
    <source>
        <dbReference type="Pfam" id="PF01699"/>
    </source>
</evidence>
<keyword evidence="4 8" id="KW-0812">Transmembrane</keyword>
<dbReference type="InterPro" id="IPR044880">
    <property type="entry name" value="NCX_ion-bd_dom_sf"/>
</dbReference>
<dbReference type="OrthoDB" id="2127281at2759"/>
<reference evidence="10 11" key="1">
    <citation type="submission" date="2015-05" db="EMBL/GenBank/DDBJ databases">
        <title>Distinctive expansion of gene families associated with plant cell wall degradation and secondary metabolism in the genomes of grapevine trunk pathogens.</title>
        <authorList>
            <person name="Lawrence D.P."/>
            <person name="Travadon R."/>
            <person name="Rolshausen P.E."/>
            <person name="Baumgartner K."/>
        </authorList>
    </citation>
    <scope>NUCLEOTIDE SEQUENCE [LARGE SCALE GENOMIC DNA]</scope>
    <source>
        <strain evidence="10">DA912</strain>
    </source>
</reference>
<accession>A0A0G2F9G5</accession>
<comment type="similarity">
    <text evidence="2">Belongs to the Ca(2+):cation antiporter (CaCA) (TC 2.A.19) family. SLC24A subfamily.</text>
</comment>
<reference evidence="10 11" key="2">
    <citation type="submission" date="2015-05" db="EMBL/GenBank/DDBJ databases">
        <authorList>
            <person name="Morales-Cruz A."/>
            <person name="Amrine K.C."/>
            <person name="Cantu D."/>
        </authorList>
    </citation>
    <scope>NUCLEOTIDE SEQUENCE [LARGE SCALE GENOMIC DNA]</scope>
    <source>
        <strain evidence="10">DA912</strain>
    </source>
</reference>
<evidence type="ECO:0000256" key="1">
    <source>
        <dbReference type="ARBA" id="ARBA00004141"/>
    </source>
</evidence>
<evidence type="ECO:0000256" key="2">
    <source>
        <dbReference type="ARBA" id="ARBA00005364"/>
    </source>
</evidence>
<name>A0A0G2F9G5_9PEZI</name>
<sequence>MADLDTLFSIAAFFAGLSLLERGSKLFVESTTTLAKRLRLPEVLVAILIAGAEWEELAVVSLSIAQERPALAVGNVIGSSVANILGAFALGLVFSSGSWSSFDRTSKLATRGLLGFTTFFWLFSLAHIMWNRIVASLLLVSFAGYLFVVLWTIWQAMFYTEDNERDDVESGAAAHDDAASSSSSSSSSSDESGHRNHFLDRHRHFVSRHFLHRQAEEPTETTTLLGMHAPEGYDPKKFHHTLGPALQVLAGFAALTVSGFILSRTSIHLASALNMSDSAFGATFLSLATTLPEKFLAVMSSSKGHTGLMVADAVGSNMFLLTLCLGITAWSIASHDWHDHESEEDGGFAYVDIARIEAWWLWTATIALTLIVNFGGKLFCKFVAARHVVGILMLMGYGGFLAIEFTILREE</sequence>
<dbReference type="InterPro" id="IPR004481">
    <property type="entry name" value="K/Na/Ca-exchanger"/>
</dbReference>
<dbReference type="InterPro" id="IPR004837">
    <property type="entry name" value="NaCa_Exmemb"/>
</dbReference>
<feature type="transmembrane region" description="Helical" evidence="8">
    <location>
        <begin position="133"/>
        <end position="154"/>
    </location>
</feature>
<keyword evidence="6 8" id="KW-0472">Membrane</keyword>